<keyword evidence="2 7" id="KW-0813">Transport</keyword>
<dbReference type="InterPro" id="IPR035906">
    <property type="entry name" value="MetI-like_sf"/>
</dbReference>
<dbReference type="InterPro" id="IPR018391">
    <property type="entry name" value="PQQ_b-propeller_rpt"/>
</dbReference>
<dbReference type="PROSITE" id="PS50928">
    <property type="entry name" value="ABC_TM1"/>
    <property type="match status" value="1"/>
</dbReference>
<dbReference type="PANTHER" id="PTHR30193:SF37">
    <property type="entry name" value="INNER MEMBRANE ABC TRANSPORTER PERMEASE PROTEIN YCJO"/>
    <property type="match status" value="1"/>
</dbReference>
<feature type="domain" description="ABC transmembrane type-1" evidence="8">
    <location>
        <begin position="435"/>
        <end position="651"/>
    </location>
</feature>
<feature type="transmembrane region" description="Helical" evidence="7">
    <location>
        <begin position="375"/>
        <end position="401"/>
    </location>
</feature>
<dbReference type="InterPro" id="IPR015943">
    <property type="entry name" value="WD40/YVTN_repeat-like_dom_sf"/>
</dbReference>
<name>A0A6P1TU09_9FIRM</name>
<evidence type="ECO:0000313" key="10">
    <source>
        <dbReference type="Proteomes" id="UP000464314"/>
    </source>
</evidence>
<evidence type="ECO:0000259" key="8">
    <source>
        <dbReference type="PROSITE" id="PS50928"/>
    </source>
</evidence>
<keyword evidence="4 7" id="KW-0812">Transmembrane</keyword>
<evidence type="ECO:0000256" key="4">
    <source>
        <dbReference type="ARBA" id="ARBA00022692"/>
    </source>
</evidence>
<dbReference type="SUPFAM" id="SSF69322">
    <property type="entry name" value="Tricorn protease domain 2"/>
    <property type="match status" value="1"/>
</dbReference>
<dbReference type="GO" id="GO:0055085">
    <property type="term" value="P:transmembrane transport"/>
    <property type="evidence" value="ECO:0007669"/>
    <property type="project" value="InterPro"/>
</dbReference>
<feature type="transmembrane region" description="Helical" evidence="7">
    <location>
        <begin position="630"/>
        <end position="650"/>
    </location>
</feature>
<feature type="transmembrane region" description="Helical" evidence="7">
    <location>
        <begin position="472"/>
        <end position="491"/>
    </location>
</feature>
<gene>
    <name evidence="9" type="ORF">Ana3638_21135</name>
</gene>
<sequence length="659" mass="73539">MKIDKLWSKLTALFLIILVACFILYLYSGQNSNILNESNIKTGLQNNCLAYDQDQKIMIVGTYNNMLKTFDKQDNLLWELEAKGPFCQMVVNEQKRIVYAGNEDNNIYIVNLDTGELINTINVQRRVYGIDVTEDGSEMLISAGVSTNKHNILIYSYDGEQVKNLQYKTRIQGVSYTAGDENIIFINNRGEIIKINKNGDELAKLATKYELVSLSKAANKEIYAALCGDGSYVVFDDNLQLLRQGKINTMIQVTSSVIGIDTDGNNVAVGTEEGYLYILNNKDQQVFTQRLSKSITGIMSTGDSMYITGLGDFIMRISTGSLNNISLLVTCKKVSMVVGIAALIFSLISFLMAIPKANRCICRFGKTLVKYRTAYILLFPTFLLLLFFNYIPVGTAVGGAFTNWSKDFNTWSELKFVGLENFKLMISEGYFIIGVSNLILMTICGLIKVLTVPLLVAWLVYSLKSPKAKYGFRFLFVLPMVVPGVVSTLMWQQIYNPTIGMLNQVLKTVGLENLQHVWLGDPKTAIWAIIFMGFPFINALAFLVYYAGFINIDASLYEAAKVDGATRGKIFFQVQLPMISGEIFMMVILTFIGVVQDYTSIYILTGGGPGTSTYVPGLELYFNATKFGRYGYACALGLVMFIVIMSGTLLNMRVKSKRD</sequence>
<keyword evidence="5 7" id="KW-1133">Transmembrane helix</keyword>
<evidence type="ECO:0000256" key="1">
    <source>
        <dbReference type="ARBA" id="ARBA00004651"/>
    </source>
</evidence>
<dbReference type="EMBL" id="CP048000">
    <property type="protein sequence ID" value="QHQ62978.1"/>
    <property type="molecule type" value="Genomic_DNA"/>
</dbReference>
<dbReference type="KEGG" id="anr:Ana3638_21135"/>
<protein>
    <submittedName>
        <fullName evidence="9">ABC transporter permease subunit</fullName>
    </submittedName>
</protein>
<feature type="transmembrane region" description="Helical" evidence="7">
    <location>
        <begin position="430"/>
        <end position="460"/>
    </location>
</feature>
<keyword evidence="10" id="KW-1185">Reference proteome</keyword>
<dbReference type="PROSITE" id="PS51257">
    <property type="entry name" value="PROKAR_LIPOPROTEIN"/>
    <property type="match status" value="1"/>
</dbReference>
<reference evidence="9 10" key="1">
    <citation type="submission" date="2020-01" db="EMBL/GenBank/DDBJ databases">
        <title>Genome analysis of Anaerocolumna sp. CBA3638.</title>
        <authorList>
            <person name="Kim J."/>
            <person name="Roh S.W."/>
        </authorList>
    </citation>
    <scope>NUCLEOTIDE SEQUENCE [LARGE SCALE GENOMIC DNA]</scope>
    <source>
        <strain evidence="9 10">CBA3638</strain>
    </source>
</reference>
<evidence type="ECO:0000256" key="2">
    <source>
        <dbReference type="ARBA" id="ARBA00022448"/>
    </source>
</evidence>
<comment type="subcellular location">
    <subcellularLocation>
        <location evidence="1 7">Cell membrane</location>
        <topology evidence="1 7">Multi-pass membrane protein</topology>
    </subcellularLocation>
</comment>
<dbReference type="CDD" id="cd06261">
    <property type="entry name" value="TM_PBP2"/>
    <property type="match status" value="1"/>
</dbReference>
<keyword evidence="6 7" id="KW-0472">Membrane</keyword>
<feature type="transmembrane region" description="Helical" evidence="7">
    <location>
        <begin position="525"/>
        <end position="549"/>
    </location>
</feature>
<dbReference type="SMART" id="SM00564">
    <property type="entry name" value="PQQ"/>
    <property type="match status" value="3"/>
</dbReference>
<dbReference type="Pfam" id="PF00528">
    <property type="entry name" value="BPD_transp_1"/>
    <property type="match status" value="1"/>
</dbReference>
<comment type="similarity">
    <text evidence="7">Belongs to the binding-protein-dependent transport system permease family.</text>
</comment>
<feature type="transmembrane region" description="Helical" evidence="7">
    <location>
        <begin position="570"/>
        <end position="595"/>
    </location>
</feature>
<feature type="transmembrane region" description="Helical" evidence="7">
    <location>
        <begin position="7"/>
        <end position="27"/>
    </location>
</feature>
<evidence type="ECO:0000256" key="5">
    <source>
        <dbReference type="ARBA" id="ARBA00022989"/>
    </source>
</evidence>
<dbReference type="AlphaFoldDB" id="A0A6P1TU09"/>
<dbReference type="PANTHER" id="PTHR30193">
    <property type="entry name" value="ABC TRANSPORTER PERMEASE PROTEIN"/>
    <property type="match status" value="1"/>
</dbReference>
<dbReference type="GO" id="GO:0005886">
    <property type="term" value="C:plasma membrane"/>
    <property type="evidence" value="ECO:0007669"/>
    <property type="project" value="UniProtKB-SubCell"/>
</dbReference>
<evidence type="ECO:0000256" key="6">
    <source>
        <dbReference type="ARBA" id="ARBA00023136"/>
    </source>
</evidence>
<keyword evidence="3" id="KW-1003">Cell membrane</keyword>
<dbReference type="Gene3D" id="2.130.10.10">
    <property type="entry name" value="YVTN repeat-like/Quinoprotein amine dehydrogenase"/>
    <property type="match status" value="1"/>
</dbReference>
<evidence type="ECO:0000313" key="9">
    <source>
        <dbReference type="EMBL" id="QHQ62978.1"/>
    </source>
</evidence>
<dbReference type="InterPro" id="IPR051393">
    <property type="entry name" value="ABC_transporter_permease"/>
</dbReference>
<proteinExistence type="inferred from homology"/>
<dbReference type="SUPFAM" id="SSF161098">
    <property type="entry name" value="MetI-like"/>
    <property type="match status" value="1"/>
</dbReference>
<evidence type="ECO:0000256" key="3">
    <source>
        <dbReference type="ARBA" id="ARBA00022475"/>
    </source>
</evidence>
<accession>A0A6P1TU09</accession>
<dbReference type="RefSeq" id="WP_161839800.1">
    <property type="nucleotide sequence ID" value="NZ_CP048000.1"/>
</dbReference>
<feature type="transmembrane region" description="Helical" evidence="7">
    <location>
        <begin position="334"/>
        <end position="354"/>
    </location>
</feature>
<organism evidence="9 10">
    <name type="scientific">Anaerocolumna sedimenticola</name>
    <dbReference type="NCBI Taxonomy" id="2696063"/>
    <lineage>
        <taxon>Bacteria</taxon>
        <taxon>Bacillati</taxon>
        <taxon>Bacillota</taxon>
        <taxon>Clostridia</taxon>
        <taxon>Lachnospirales</taxon>
        <taxon>Lachnospiraceae</taxon>
        <taxon>Anaerocolumna</taxon>
    </lineage>
</organism>
<dbReference type="Gene3D" id="1.10.3720.10">
    <property type="entry name" value="MetI-like"/>
    <property type="match status" value="1"/>
</dbReference>
<dbReference type="InterPro" id="IPR000515">
    <property type="entry name" value="MetI-like"/>
</dbReference>
<dbReference type="Proteomes" id="UP000464314">
    <property type="component" value="Chromosome"/>
</dbReference>
<evidence type="ECO:0000256" key="7">
    <source>
        <dbReference type="RuleBase" id="RU363032"/>
    </source>
</evidence>